<protein>
    <recommendedName>
        <fullName evidence="3">Twin-arginine translocation pathway signal protein</fullName>
    </recommendedName>
</protein>
<dbReference type="EMBL" id="BJYT01000014">
    <property type="protein sequence ID" value="GEO10911.1"/>
    <property type="molecule type" value="Genomic_DNA"/>
</dbReference>
<evidence type="ECO:0000313" key="1">
    <source>
        <dbReference type="EMBL" id="GEO10911.1"/>
    </source>
</evidence>
<comment type="caution">
    <text evidence="1">The sequence shown here is derived from an EMBL/GenBank/DDBJ whole genome shotgun (WGS) entry which is preliminary data.</text>
</comment>
<dbReference type="OrthoDB" id="6385145at2"/>
<evidence type="ECO:0008006" key="3">
    <source>
        <dbReference type="Google" id="ProtNLM"/>
    </source>
</evidence>
<proteinExistence type="predicted"/>
<gene>
    <name evidence="1" type="ORF">SAE01_34070</name>
</gene>
<dbReference type="Pfam" id="PF13618">
    <property type="entry name" value="Gluconate_2-dh3"/>
    <property type="match status" value="1"/>
</dbReference>
<dbReference type="InterPro" id="IPR027056">
    <property type="entry name" value="Gluconate_2DH_su3"/>
</dbReference>
<accession>A0A512BG24</accession>
<keyword evidence="2" id="KW-1185">Reference proteome</keyword>
<evidence type="ECO:0000313" key="2">
    <source>
        <dbReference type="Proteomes" id="UP000321513"/>
    </source>
</evidence>
<organism evidence="1 2">
    <name type="scientific">Segetibacter aerophilus</name>
    <dbReference type="NCBI Taxonomy" id="670293"/>
    <lineage>
        <taxon>Bacteria</taxon>
        <taxon>Pseudomonadati</taxon>
        <taxon>Bacteroidota</taxon>
        <taxon>Chitinophagia</taxon>
        <taxon>Chitinophagales</taxon>
        <taxon>Chitinophagaceae</taxon>
        <taxon>Segetibacter</taxon>
    </lineage>
</organism>
<dbReference type="Proteomes" id="UP000321513">
    <property type="component" value="Unassembled WGS sequence"/>
</dbReference>
<name>A0A512BG24_9BACT</name>
<dbReference type="AlphaFoldDB" id="A0A512BG24"/>
<sequence length="213" mass="23597">MNRRELLKMVAAATGSVMIGGEFLLSGCKGNPDSAPVPFTEESIAYLDEIAETIIPQTTTAGAKAAGVGRFMTVMVNDCYTKEDQEIFHKGLNILDDACDKMHGVGFMKATPKQRKQLLIAVDKETKDYVKKQADAVNVQGQKEKQGQERNTNDFKKQALPNHYFQQLKQLAIFGYFTSEKGRTESLRYTPVPGKFEGVIDYKKGDKAFAGLT</sequence>
<reference evidence="1 2" key="1">
    <citation type="submission" date="2019-07" db="EMBL/GenBank/DDBJ databases">
        <title>Whole genome shotgun sequence of Segetibacter aerophilus NBRC 106135.</title>
        <authorList>
            <person name="Hosoyama A."/>
            <person name="Uohara A."/>
            <person name="Ohji S."/>
            <person name="Ichikawa N."/>
        </authorList>
    </citation>
    <scope>NUCLEOTIDE SEQUENCE [LARGE SCALE GENOMIC DNA]</scope>
    <source>
        <strain evidence="1 2">NBRC 106135</strain>
    </source>
</reference>
<dbReference type="RefSeq" id="WP_147205024.1">
    <property type="nucleotide sequence ID" value="NZ_BJYT01000014.1"/>
</dbReference>